<keyword evidence="2" id="KW-0186">Copper</keyword>
<evidence type="ECO:0000256" key="3">
    <source>
        <dbReference type="SAM" id="Phobius"/>
    </source>
</evidence>
<dbReference type="InterPro" id="IPR007348">
    <property type="entry name" value="CopC_dom"/>
</dbReference>
<dbReference type="Proteomes" id="UP001596058">
    <property type="component" value="Unassembled WGS sequence"/>
</dbReference>
<organism evidence="5 6">
    <name type="scientific">Nonomuraea insulae</name>
    <dbReference type="NCBI Taxonomy" id="1616787"/>
    <lineage>
        <taxon>Bacteria</taxon>
        <taxon>Bacillati</taxon>
        <taxon>Actinomycetota</taxon>
        <taxon>Actinomycetes</taxon>
        <taxon>Streptosporangiales</taxon>
        <taxon>Streptosporangiaceae</taxon>
        <taxon>Nonomuraea</taxon>
    </lineage>
</organism>
<dbReference type="InterPro" id="IPR014755">
    <property type="entry name" value="Cu-Rt/internalin_Ig-like"/>
</dbReference>
<dbReference type="SUPFAM" id="SSF81296">
    <property type="entry name" value="E set domains"/>
    <property type="match status" value="1"/>
</dbReference>
<keyword evidence="3" id="KW-0812">Transmembrane</keyword>
<dbReference type="Pfam" id="PF04234">
    <property type="entry name" value="CopC"/>
    <property type="match status" value="1"/>
</dbReference>
<feature type="domain" description="CopC" evidence="4">
    <location>
        <begin position="27"/>
        <end position="120"/>
    </location>
</feature>
<evidence type="ECO:0000259" key="4">
    <source>
        <dbReference type="Pfam" id="PF04234"/>
    </source>
</evidence>
<name>A0ABW1CR19_9ACTN</name>
<dbReference type="InterPro" id="IPR014756">
    <property type="entry name" value="Ig_E-set"/>
</dbReference>
<evidence type="ECO:0000256" key="1">
    <source>
        <dbReference type="ARBA" id="ARBA00022729"/>
    </source>
</evidence>
<reference evidence="6" key="1">
    <citation type="journal article" date="2019" name="Int. J. Syst. Evol. Microbiol.">
        <title>The Global Catalogue of Microorganisms (GCM) 10K type strain sequencing project: providing services to taxonomists for standard genome sequencing and annotation.</title>
        <authorList>
            <consortium name="The Broad Institute Genomics Platform"/>
            <consortium name="The Broad Institute Genome Sequencing Center for Infectious Disease"/>
            <person name="Wu L."/>
            <person name="Ma J."/>
        </authorList>
    </citation>
    <scope>NUCLEOTIDE SEQUENCE [LARGE SCALE GENOMIC DNA]</scope>
    <source>
        <strain evidence="6">CCUG 53903</strain>
    </source>
</reference>
<protein>
    <submittedName>
        <fullName evidence="5">Copper resistance protein CopC</fullName>
    </submittedName>
</protein>
<accession>A0ABW1CR19</accession>
<evidence type="ECO:0000256" key="2">
    <source>
        <dbReference type="ARBA" id="ARBA00023008"/>
    </source>
</evidence>
<keyword evidence="3" id="KW-0472">Membrane</keyword>
<proteinExistence type="predicted"/>
<evidence type="ECO:0000313" key="6">
    <source>
        <dbReference type="Proteomes" id="UP001596058"/>
    </source>
</evidence>
<keyword evidence="1" id="KW-0732">Signal</keyword>
<dbReference type="EMBL" id="JBHSPA010000029">
    <property type="protein sequence ID" value="MFC5827318.1"/>
    <property type="molecule type" value="Genomic_DNA"/>
</dbReference>
<evidence type="ECO:0000313" key="5">
    <source>
        <dbReference type="EMBL" id="MFC5827318.1"/>
    </source>
</evidence>
<sequence>MGAVLLSAPVLPAAAQSAAPALRAAAHTSLKASSPQDGGRVGTAPSHLVLEFTGRLVTFGYRVEVRGPDGRAYQAGPPRVVRATLTQPMMPLGPPGEYQVAFRVVAADGHPLAGGIRFTLTVPGPAAGGVMAVEAPAPLALVPPASLADSVNNAPAWASWLAGVLSLAMVLGTALLGRRMTRDLD</sequence>
<gene>
    <name evidence="5" type="ORF">ACFPZ3_25935</name>
</gene>
<keyword evidence="6" id="KW-1185">Reference proteome</keyword>
<comment type="caution">
    <text evidence="5">The sequence shown here is derived from an EMBL/GenBank/DDBJ whole genome shotgun (WGS) entry which is preliminary data.</text>
</comment>
<dbReference type="Gene3D" id="2.60.40.1220">
    <property type="match status" value="1"/>
</dbReference>
<keyword evidence="3" id="KW-1133">Transmembrane helix</keyword>
<feature type="transmembrane region" description="Helical" evidence="3">
    <location>
        <begin position="157"/>
        <end position="177"/>
    </location>
</feature>